<evidence type="ECO:0000313" key="3">
    <source>
        <dbReference type="Proteomes" id="UP000255201"/>
    </source>
</evidence>
<evidence type="ECO:0000313" key="2">
    <source>
        <dbReference type="EMBL" id="STE82282.1"/>
    </source>
</evidence>
<keyword evidence="1" id="KW-0812">Transmembrane</keyword>
<dbReference type="EMBL" id="UFZL01000005">
    <property type="protein sequence ID" value="STE82282.1"/>
    <property type="molecule type" value="Genomic_DNA"/>
</dbReference>
<accession>A0A376KIV2</accession>
<dbReference type="AlphaFoldDB" id="A0A376KIV2"/>
<feature type="transmembrane region" description="Helical" evidence="1">
    <location>
        <begin position="12"/>
        <end position="36"/>
    </location>
</feature>
<sequence length="43" mass="4730">MMGLQNTSDDIIMNLVMGTMFIVLPAVWLGGIILGWGKYRTGD</sequence>
<name>A0A376KIV2_ECOLX</name>
<keyword evidence="1" id="KW-1133">Transmembrane helix</keyword>
<evidence type="ECO:0008006" key="4">
    <source>
        <dbReference type="Google" id="ProtNLM"/>
    </source>
</evidence>
<proteinExistence type="predicted"/>
<protein>
    <recommendedName>
        <fullName evidence="4">Conjugal transfer protein TraG</fullName>
    </recommendedName>
</protein>
<keyword evidence="1" id="KW-0472">Membrane</keyword>
<gene>
    <name evidence="2" type="ORF">NCTC10764_06361</name>
</gene>
<dbReference type="Proteomes" id="UP000255201">
    <property type="component" value="Unassembled WGS sequence"/>
</dbReference>
<organism evidence="2 3">
    <name type="scientific">Escherichia coli</name>
    <dbReference type="NCBI Taxonomy" id="562"/>
    <lineage>
        <taxon>Bacteria</taxon>
        <taxon>Pseudomonadati</taxon>
        <taxon>Pseudomonadota</taxon>
        <taxon>Gammaproteobacteria</taxon>
        <taxon>Enterobacterales</taxon>
        <taxon>Enterobacteriaceae</taxon>
        <taxon>Escherichia</taxon>
    </lineage>
</organism>
<evidence type="ECO:0000256" key="1">
    <source>
        <dbReference type="SAM" id="Phobius"/>
    </source>
</evidence>
<reference evidence="2 3" key="1">
    <citation type="submission" date="2018-06" db="EMBL/GenBank/DDBJ databases">
        <authorList>
            <consortium name="Pathogen Informatics"/>
            <person name="Doyle S."/>
        </authorList>
    </citation>
    <scope>NUCLEOTIDE SEQUENCE [LARGE SCALE GENOMIC DNA]</scope>
    <source>
        <strain evidence="2 3">NCTC10764</strain>
    </source>
</reference>